<comment type="caution">
    <text evidence="1">The sequence shown here is derived from an EMBL/GenBank/DDBJ whole genome shotgun (WGS) entry which is preliminary data.</text>
</comment>
<name>A0AAW2M4U8_SESRA</name>
<proteinExistence type="predicted"/>
<sequence length="89" mass="9850">MSDNTRLSVVPSDNGVSPLDDLKVDLDSMRQKLAEERIKHKDAMKLVHDAASSSLQGGLVPIFKALENFTSEALKAHEHVRLQHTEQSS</sequence>
<reference evidence="1" key="1">
    <citation type="submission" date="2020-06" db="EMBL/GenBank/DDBJ databases">
        <authorList>
            <person name="Li T."/>
            <person name="Hu X."/>
            <person name="Zhang T."/>
            <person name="Song X."/>
            <person name="Zhang H."/>
            <person name="Dai N."/>
            <person name="Sheng W."/>
            <person name="Hou X."/>
            <person name="Wei L."/>
        </authorList>
    </citation>
    <scope>NUCLEOTIDE SEQUENCE</scope>
    <source>
        <strain evidence="1">G02</strain>
        <tissue evidence="1">Leaf</tissue>
    </source>
</reference>
<dbReference type="PANTHER" id="PTHR21450">
    <property type="entry name" value="PROTEIN ALTERED PHOSPHATE STARVATION RESPONSE 1"/>
    <property type="match status" value="1"/>
</dbReference>
<reference evidence="1" key="2">
    <citation type="journal article" date="2024" name="Plant">
        <title>Genomic evolution and insights into agronomic trait innovations of Sesamum species.</title>
        <authorList>
            <person name="Miao H."/>
            <person name="Wang L."/>
            <person name="Qu L."/>
            <person name="Liu H."/>
            <person name="Sun Y."/>
            <person name="Le M."/>
            <person name="Wang Q."/>
            <person name="Wei S."/>
            <person name="Zheng Y."/>
            <person name="Lin W."/>
            <person name="Duan Y."/>
            <person name="Cao H."/>
            <person name="Xiong S."/>
            <person name="Wang X."/>
            <person name="Wei L."/>
            <person name="Li C."/>
            <person name="Ma Q."/>
            <person name="Ju M."/>
            <person name="Zhao R."/>
            <person name="Li G."/>
            <person name="Mu C."/>
            <person name="Tian Q."/>
            <person name="Mei H."/>
            <person name="Zhang T."/>
            <person name="Gao T."/>
            <person name="Zhang H."/>
        </authorList>
    </citation>
    <scope>NUCLEOTIDE SEQUENCE</scope>
    <source>
        <strain evidence="1">G02</strain>
    </source>
</reference>
<dbReference type="PANTHER" id="PTHR21450:SF2">
    <property type="entry name" value="FAMILY PROTEIN, PUTATIVE (DUF630 AND DUF632)-RELATED"/>
    <property type="match status" value="1"/>
</dbReference>
<gene>
    <name evidence="1" type="ORF">Sradi_5185400</name>
</gene>
<protein>
    <submittedName>
        <fullName evidence="1">Uncharacterized protein</fullName>
    </submittedName>
</protein>
<dbReference type="EMBL" id="JACGWJ010000023">
    <property type="protein sequence ID" value="KAL0326161.1"/>
    <property type="molecule type" value="Genomic_DNA"/>
</dbReference>
<organism evidence="1">
    <name type="scientific">Sesamum radiatum</name>
    <name type="common">Black benniseed</name>
    <dbReference type="NCBI Taxonomy" id="300843"/>
    <lineage>
        <taxon>Eukaryota</taxon>
        <taxon>Viridiplantae</taxon>
        <taxon>Streptophyta</taxon>
        <taxon>Embryophyta</taxon>
        <taxon>Tracheophyta</taxon>
        <taxon>Spermatophyta</taxon>
        <taxon>Magnoliopsida</taxon>
        <taxon>eudicotyledons</taxon>
        <taxon>Gunneridae</taxon>
        <taxon>Pentapetalae</taxon>
        <taxon>asterids</taxon>
        <taxon>lamiids</taxon>
        <taxon>Lamiales</taxon>
        <taxon>Pedaliaceae</taxon>
        <taxon>Sesamum</taxon>
    </lineage>
</organism>
<accession>A0AAW2M4U8</accession>
<dbReference type="AlphaFoldDB" id="A0AAW2M4U8"/>
<evidence type="ECO:0000313" key="1">
    <source>
        <dbReference type="EMBL" id="KAL0326161.1"/>
    </source>
</evidence>